<dbReference type="EMBL" id="JAGSXJ010000003">
    <property type="protein sequence ID" value="KAH6694036.1"/>
    <property type="molecule type" value="Genomic_DNA"/>
</dbReference>
<feature type="region of interest" description="Disordered" evidence="1">
    <location>
        <begin position="404"/>
        <end position="428"/>
    </location>
</feature>
<keyword evidence="3" id="KW-1185">Reference proteome</keyword>
<feature type="region of interest" description="Disordered" evidence="1">
    <location>
        <begin position="40"/>
        <end position="140"/>
    </location>
</feature>
<protein>
    <submittedName>
        <fullName evidence="2">Uncharacterized protein</fullName>
    </submittedName>
</protein>
<evidence type="ECO:0000313" key="3">
    <source>
        <dbReference type="Proteomes" id="UP000770015"/>
    </source>
</evidence>
<comment type="caution">
    <text evidence="2">The sequence shown here is derived from an EMBL/GenBank/DDBJ whole genome shotgun (WGS) entry which is preliminary data.</text>
</comment>
<dbReference type="PANTHER" id="PTHR37540">
    <property type="entry name" value="TRANSCRIPTION FACTOR (ACR-2), PUTATIVE-RELATED-RELATED"/>
    <property type="match status" value="1"/>
</dbReference>
<sequence length="616" mass="68062">MDHISITVQDGAMVSTKRGFQVSKTKHQGILFVNTYIAPEGNVGTKKSSSKGASAYESQKGLQHCFRLSRPSETPKARTESSSSQRQQKKNTTRRSSTPKAGKSDQSSSSDDASCENSPTTAIISPDVRSHGRTPSPDTFRANVWDTHEFGFPMTARGKKMVHVYFSSIPSKMYPLDNLLTHNPARTPSFLERINSDLVIMRCVTGTGMLIDNIRRGQRCSDEILEYMAQFYGLVNLKLQEGGKSISKATIECVCSMAIGATHIGQYDHWRLHMKGLRQITDLETEALSDGGYLMNKLRRADIKGAATVGELPFLQHTRLHDNVSDALPLAARREIAQSVEAMLEPCGIQPLVVQSVSGLAVFASVLRAASASGSEIRLDPHGFIDEWYWVIYQLLRHPGPLCDPETPAPSLQVHTSEDASEDTPKDDLQKTLVKAPTIKTLFMPPPLNVKPAHSHNILETLVRLASVLYIEALIPDDPRTLNGYAVLLALMSKTMDDVMGRLRCRAELPLKGSYYDGLFDIATMKPVMIWAALVAYIVASLGDREVCSGGVRYERSIYRDCLLYFIGPEPDDVRLLSHTDLAFCEVLGIQGLLRRKLDTKELLKAIIRDDATGLG</sequence>
<organism evidence="2 3">
    <name type="scientific">Plectosphaerella plurivora</name>
    <dbReference type="NCBI Taxonomy" id="936078"/>
    <lineage>
        <taxon>Eukaryota</taxon>
        <taxon>Fungi</taxon>
        <taxon>Dikarya</taxon>
        <taxon>Ascomycota</taxon>
        <taxon>Pezizomycotina</taxon>
        <taxon>Sordariomycetes</taxon>
        <taxon>Hypocreomycetidae</taxon>
        <taxon>Glomerellales</taxon>
        <taxon>Plectosphaerellaceae</taxon>
        <taxon>Plectosphaerella</taxon>
    </lineage>
</organism>
<dbReference type="AlphaFoldDB" id="A0A9P8VJ25"/>
<proteinExistence type="predicted"/>
<dbReference type="OrthoDB" id="3469225at2759"/>
<evidence type="ECO:0000256" key="1">
    <source>
        <dbReference type="SAM" id="MobiDB-lite"/>
    </source>
</evidence>
<reference evidence="2" key="1">
    <citation type="journal article" date="2021" name="Nat. Commun.">
        <title>Genetic determinants of endophytism in the Arabidopsis root mycobiome.</title>
        <authorList>
            <person name="Mesny F."/>
            <person name="Miyauchi S."/>
            <person name="Thiergart T."/>
            <person name="Pickel B."/>
            <person name="Atanasova L."/>
            <person name="Karlsson M."/>
            <person name="Huettel B."/>
            <person name="Barry K.W."/>
            <person name="Haridas S."/>
            <person name="Chen C."/>
            <person name="Bauer D."/>
            <person name="Andreopoulos W."/>
            <person name="Pangilinan J."/>
            <person name="LaButti K."/>
            <person name="Riley R."/>
            <person name="Lipzen A."/>
            <person name="Clum A."/>
            <person name="Drula E."/>
            <person name="Henrissat B."/>
            <person name="Kohler A."/>
            <person name="Grigoriev I.V."/>
            <person name="Martin F.M."/>
            <person name="Hacquard S."/>
        </authorList>
    </citation>
    <scope>NUCLEOTIDE SEQUENCE</scope>
    <source>
        <strain evidence="2">MPI-SDFR-AT-0117</strain>
    </source>
</reference>
<accession>A0A9P8VJ25</accession>
<name>A0A9P8VJ25_9PEZI</name>
<dbReference type="Proteomes" id="UP000770015">
    <property type="component" value="Unassembled WGS sequence"/>
</dbReference>
<evidence type="ECO:0000313" key="2">
    <source>
        <dbReference type="EMBL" id="KAH6694036.1"/>
    </source>
</evidence>
<gene>
    <name evidence="2" type="ORF">F5X68DRAFT_200115</name>
</gene>